<evidence type="ECO:0000256" key="1">
    <source>
        <dbReference type="ARBA" id="ARBA00022614"/>
    </source>
</evidence>
<keyword evidence="2" id="KW-0677">Repeat</keyword>
<dbReference type="EMBL" id="JAJFAZ020000001">
    <property type="protein sequence ID" value="KAI5356099.1"/>
    <property type="molecule type" value="Genomic_DNA"/>
</dbReference>
<dbReference type="PANTHER" id="PTHR47186:SF63">
    <property type="entry name" value="C-JID DOMAIN-CONTAINING PROTEIN"/>
    <property type="match status" value="1"/>
</dbReference>
<dbReference type="InterPro" id="IPR032675">
    <property type="entry name" value="LRR_dom_sf"/>
</dbReference>
<evidence type="ECO:0000313" key="3">
    <source>
        <dbReference type="EMBL" id="KAI5356099.1"/>
    </source>
</evidence>
<keyword evidence="4" id="KW-1185">Reference proteome</keyword>
<sequence length="524" mass="59623">MLWGWTSCGYGGISISGNDIPDWFDCVHDDDIVYFTVPQSGGRNLKGLTLSFVYSPDSFNSSHISISIKNMTEGTELDARIALLSSCRTEGYYLWQGQLSNDELKLQDGDKVLIEIICYQVKKTGVSLVWDKIMNENMIDYHLCTYERRPYLVNDDDIIHIEYDNHITKSPDFSKFPNLEKLILKGCEHLYKIHSSIGHLERLSLVNLEDCEMLRDLPLNFYKSKSIETLILNGCSRFEDLADGVRDMVSLKILRANKTAIRRIPSSIIKLKNLEHLLLANNYFRSLPSLAALSKLKVLSLNACRELRAIPDLPKKLCVLKANGCPELETIPDFSEMSNMRELYLCDSLKLTEVPGLDKSLNSMTRIHMEGCTNLTADFRNNILQRWTSCGFGGIYDIPEWFKIVNDVDNIVFFEVPQRIMGHDLKGLTICFVYSSHYSELEEYSSGIGIGVIVRNLTKQTALHTKITFASVQPYRVDRYLWQGQLSNDVLRLEGGDHVSILVRPDLVSPDDFGLVRVKKTGFI</sequence>
<dbReference type="PANTHER" id="PTHR47186">
    <property type="entry name" value="LEUCINE-RICH REPEAT-CONTAINING PROTEIN 57"/>
    <property type="match status" value="1"/>
</dbReference>
<gene>
    <name evidence="3" type="ORF">L3X38_008994</name>
</gene>
<accession>A0AAD4ZXJ1</accession>
<dbReference type="Proteomes" id="UP001054821">
    <property type="component" value="Chromosome 1"/>
</dbReference>
<dbReference type="Pfam" id="PF12799">
    <property type="entry name" value="LRR_4"/>
    <property type="match status" value="1"/>
</dbReference>
<organism evidence="3 4">
    <name type="scientific">Prunus dulcis</name>
    <name type="common">Almond</name>
    <name type="synonym">Amygdalus dulcis</name>
    <dbReference type="NCBI Taxonomy" id="3755"/>
    <lineage>
        <taxon>Eukaryota</taxon>
        <taxon>Viridiplantae</taxon>
        <taxon>Streptophyta</taxon>
        <taxon>Embryophyta</taxon>
        <taxon>Tracheophyta</taxon>
        <taxon>Spermatophyta</taxon>
        <taxon>Magnoliopsida</taxon>
        <taxon>eudicotyledons</taxon>
        <taxon>Gunneridae</taxon>
        <taxon>Pentapetalae</taxon>
        <taxon>rosids</taxon>
        <taxon>fabids</taxon>
        <taxon>Rosales</taxon>
        <taxon>Rosaceae</taxon>
        <taxon>Amygdaloideae</taxon>
        <taxon>Amygdaleae</taxon>
        <taxon>Prunus</taxon>
    </lineage>
</organism>
<proteinExistence type="predicted"/>
<name>A0AAD4ZXJ1_PRUDU</name>
<dbReference type="PROSITE" id="PS51450">
    <property type="entry name" value="LRR"/>
    <property type="match status" value="1"/>
</dbReference>
<reference evidence="3 4" key="1">
    <citation type="journal article" date="2022" name="G3 (Bethesda)">
        <title>Whole-genome sequence and methylome profiling of the almond [Prunus dulcis (Mill.) D.A. Webb] cultivar 'Nonpareil'.</title>
        <authorList>
            <person name="D'Amico-Willman K.M."/>
            <person name="Ouma W.Z."/>
            <person name="Meulia T."/>
            <person name="Sideli G.M."/>
            <person name="Gradziel T.M."/>
            <person name="Fresnedo-Ramirez J."/>
        </authorList>
    </citation>
    <scope>NUCLEOTIDE SEQUENCE [LARGE SCALE GENOMIC DNA]</scope>
    <source>
        <strain evidence="3">Clone GOH B32 T37-40</strain>
    </source>
</reference>
<dbReference type="InterPro" id="IPR025875">
    <property type="entry name" value="Leu-rich_rpt_4"/>
</dbReference>
<evidence type="ECO:0000313" key="4">
    <source>
        <dbReference type="Proteomes" id="UP001054821"/>
    </source>
</evidence>
<dbReference type="AlphaFoldDB" id="A0AAD4ZXJ1"/>
<protein>
    <submittedName>
        <fullName evidence="3">Uncharacterized protein</fullName>
    </submittedName>
</protein>
<dbReference type="SUPFAM" id="SSF52058">
    <property type="entry name" value="L domain-like"/>
    <property type="match status" value="1"/>
</dbReference>
<evidence type="ECO:0000256" key="2">
    <source>
        <dbReference type="ARBA" id="ARBA00022737"/>
    </source>
</evidence>
<dbReference type="InterPro" id="IPR001611">
    <property type="entry name" value="Leu-rich_rpt"/>
</dbReference>
<comment type="caution">
    <text evidence="3">The sequence shown here is derived from an EMBL/GenBank/DDBJ whole genome shotgun (WGS) entry which is preliminary data.</text>
</comment>
<keyword evidence="1" id="KW-0433">Leucine-rich repeat</keyword>
<dbReference type="Gene3D" id="3.80.10.10">
    <property type="entry name" value="Ribonuclease Inhibitor"/>
    <property type="match status" value="1"/>
</dbReference>